<organism evidence="2 3">
    <name type="scientific">Giardia muris</name>
    <dbReference type="NCBI Taxonomy" id="5742"/>
    <lineage>
        <taxon>Eukaryota</taxon>
        <taxon>Metamonada</taxon>
        <taxon>Diplomonadida</taxon>
        <taxon>Hexamitidae</taxon>
        <taxon>Giardiinae</taxon>
        <taxon>Giardia</taxon>
    </lineage>
</organism>
<comment type="caution">
    <text evidence="2">The sequence shown here is derived from an EMBL/GenBank/DDBJ whole genome shotgun (WGS) entry which is preliminary data.</text>
</comment>
<dbReference type="InterPro" id="IPR023398">
    <property type="entry name" value="TIF_eIF4e-like"/>
</dbReference>
<reference evidence="2 3" key="1">
    <citation type="submission" date="2019-05" db="EMBL/GenBank/DDBJ databases">
        <title>The compact genome of Giardia muris reveals important steps in the evolution of intestinal protozoan parasites.</title>
        <authorList>
            <person name="Xu F."/>
            <person name="Jimenez-Gonzalez A."/>
            <person name="Einarsson E."/>
            <person name="Astvaldsson A."/>
            <person name="Peirasmaki D."/>
            <person name="Eckmann L."/>
            <person name="Andersson J.O."/>
            <person name="Svard S.G."/>
            <person name="Jerlstrom-Hultqvist J."/>
        </authorList>
    </citation>
    <scope>NUCLEOTIDE SEQUENCE [LARGE SCALE GENOMIC DNA]</scope>
    <source>
        <strain evidence="2 3">Roberts-Thomson</strain>
    </source>
</reference>
<keyword evidence="1" id="KW-0694">RNA-binding</keyword>
<keyword evidence="1 2" id="KW-0396">Initiation factor</keyword>
<sequence length="167" mass="19434">MDIALRTEWTLYFSHQEGDQLNVADFMDNVLPIVTTNSLRTLFEFYQYLKPPNLIGTNQGYHFFRKGIRPAYEDPAHANCARIKLMLNAGHASLVWEMLLTLIFRGLADEFPSITGIDFRRGRTTQNEFVAIWLRDRTEAETDRLIRALQTHLQVESLDCFHIQSNK</sequence>
<dbReference type="GO" id="GO:0003743">
    <property type="term" value="F:translation initiation factor activity"/>
    <property type="evidence" value="ECO:0007669"/>
    <property type="project" value="UniProtKB-KW"/>
</dbReference>
<keyword evidence="1" id="KW-0648">Protein biosynthesis</keyword>
<dbReference type="PANTHER" id="PTHR11960:SF73">
    <property type="entry name" value="TRANSLATION INITIATION FACTOR 4E, PUTATIVE-RELATED"/>
    <property type="match status" value="1"/>
</dbReference>
<protein>
    <submittedName>
        <fullName evidence="2">Eukaryotic initiation factor 4E</fullName>
    </submittedName>
</protein>
<dbReference type="Pfam" id="PF01652">
    <property type="entry name" value="IF4E"/>
    <property type="match status" value="1"/>
</dbReference>
<dbReference type="VEuPathDB" id="GiardiaDB:GMRT_14644"/>
<dbReference type="EMBL" id="VDLU01000004">
    <property type="protein sequence ID" value="TNJ27028.1"/>
    <property type="molecule type" value="Genomic_DNA"/>
</dbReference>
<keyword evidence="3" id="KW-1185">Reference proteome</keyword>
<comment type="similarity">
    <text evidence="1">Belongs to the eukaryotic initiation factor 4E family.</text>
</comment>
<evidence type="ECO:0000313" key="2">
    <source>
        <dbReference type="EMBL" id="TNJ27028.1"/>
    </source>
</evidence>
<evidence type="ECO:0000256" key="1">
    <source>
        <dbReference type="RuleBase" id="RU004374"/>
    </source>
</evidence>
<dbReference type="SUPFAM" id="SSF55418">
    <property type="entry name" value="eIF4e-like"/>
    <property type="match status" value="1"/>
</dbReference>
<dbReference type="AlphaFoldDB" id="A0A4Z1STR3"/>
<name>A0A4Z1STR3_GIAMU</name>
<dbReference type="OrthoDB" id="590761at2759"/>
<dbReference type="Proteomes" id="UP000315496">
    <property type="component" value="Chromosome 4"/>
</dbReference>
<dbReference type="PANTHER" id="PTHR11960">
    <property type="entry name" value="EUKARYOTIC TRANSLATION INITIATION FACTOR 4E RELATED"/>
    <property type="match status" value="1"/>
</dbReference>
<evidence type="ECO:0000313" key="3">
    <source>
        <dbReference type="Proteomes" id="UP000315496"/>
    </source>
</evidence>
<dbReference type="Gene3D" id="3.30.760.10">
    <property type="entry name" value="RNA Cap, Translation Initiation Factor Eif4e"/>
    <property type="match status" value="1"/>
</dbReference>
<dbReference type="InterPro" id="IPR001040">
    <property type="entry name" value="TIF_eIF_4E"/>
</dbReference>
<proteinExistence type="inferred from homology"/>
<accession>A0A4Z1STR3</accession>
<dbReference type="GO" id="GO:0016281">
    <property type="term" value="C:eukaryotic translation initiation factor 4F complex"/>
    <property type="evidence" value="ECO:0007669"/>
    <property type="project" value="TreeGrafter"/>
</dbReference>
<gene>
    <name evidence="2" type="ORF">GMRT_14644</name>
</gene>
<dbReference type="GO" id="GO:0000340">
    <property type="term" value="F:RNA 7-methylguanosine cap binding"/>
    <property type="evidence" value="ECO:0007669"/>
    <property type="project" value="TreeGrafter"/>
</dbReference>